<reference evidence="2 3" key="1">
    <citation type="submission" date="2019-06" db="EMBL/GenBank/DDBJ databases">
        <title>Lysobacter alkalisoli sp. nov. isolated from saline soil.</title>
        <authorList>
            <person name="Sun J.-Q."/>
            <person name="Xu L."/>
        </authorList>
    </citation>
    <scope>NUCLEOTIDE SEQUENCE [LARGE SCALE GENOMIC DNA]</scope>
    <source>
        <strain evidence="2 3">JCM 31130</strain>
    </source>
</reference>
<keyword evidence="3" id="KW-1185">Reference proteome</keyword>
<evidence type="ECO:0000259" key="1">
    <source>
        <dbReference type="Pfam" id="PF01973"/>
    </source>
</evidence>
<dbReference type="OrthoDB" id="7254531at2"/>
<evidence type="ECO:0000313" key="3">
    <source>
        <dbReference type="Proteomes" id="UP000318212"/>
    </source>
</evidence>
<gene>
    <name evidence="2" type="ORF">FKV25_02715</name>
</gene>
<dbReference type="Gene3D" id="3.90.1480.10">
    <property type="entry name" value="Alpha-2,3-sialyltransferase"/>
    <property type="match status" value="2"/>
</dbReference>
<protein>
    <submittedName>
        <fullName evidence="2">DUF115 domain-containing protein</fullName>
    </submittedName>
</protein>
<dbReference type="InterPro" id="IPR002826">
    <property type="entry name" value="MptE-like"/>
</dbReference>
<feature type="domain" description="6-hydroxymethylpterin diphosphokinase MptE-like" evidence="1">
    <location>
        <begin position="16"/>
        <end position="163"/>
    </location>
</feature>
<name>A0A508AR94_9GAMM</name>
<organism evidence="2 3">
    <name type="scientific">Marilutibacter aestuarii</name>
    <dbReference type="NCBI Taxonomy" id="1706195"/>
    <lineage>
        <taxon>Bacteria</taxon>
        <taxon>Pseudomonadati</taxon>
        <taxon>Pseudomonadota</taxon>
        <taxon>Gammaproteobacteria</taxon>
        <taxon>Lysobacterales</taxon>
        <taxon>Lysobacteraceae</taxon>
        <taxon>Marilutibacter</taxon>
    </lineage>
</organism>
<dbReference type="Pfam" id="PF01973">
    <property type="entry name" value="MptE-like"/>
    <property type="match status" value="1"/>
</dbReference>
<dbReference type="Proteomes" id="UP000318212">
    <property type="component" value="Unassembled WGS sequence"/>
</dbReference>
<evidence type="ECO:0000313" key="2">
    <source>
        <dbReference type="EMBL" id="TQD51011.1"/>
    </source>
</evidence>
<accession>A0A508AR94</accession>
<sequence>MAAPFRLRRQACLVSRRLEMLKDRHRGERGVIVANGPSLNRMDLAFLRRETVVGMNKIHLGFDRFGFYPRYYVAVNRHVIEQSQRHIRALNCVKFIGDRGSEGRIQEDALTYLLNTREPPARFCHDIAQGLHEGWTVTYAALQVARYLGFQEVVLIGLDHRYRYEGSPNELLKFEGPDHNHFSEAYFGHGQAWNNPDLERSEESYRIARTEYEKEGRRILDATVDGACTLFEKVDHRDIFQS</sequence>
<proteinExistence type="predicted"/>
<dbReference type="AlphaFoldDB" id="A0A508AR94"/>
<comment type="caution">
    <text evidence="2">The sequence shown here is derived from an EMBL/GenBank/DDBJ whole genome shotgun (WGS) entry which is preliminary data.</text>
</comment>
<dbReference type="EMBL" id="VICE01000022">
    <property type="protein sequence ID" value="TQD51011.1"/>
    <property type="molecule type" value="Genomic_DNA"/>
</dbReference>